<evidence type="ECO:0000256" key="8">
    <source>
        <dbReference type="RuleBase" id="RU367065"/>
    </source>
</evidence>
<sequence>MVSSLAAQLAQSTSLNTALLVDKSRRKPTESYLFTPKEAQQHDLDSIHALGVNSFTKLATLDYTLRSYETSLFSDQAKALDRTLQPAQVVEELNQTLDSFLPLLGPYLLESSTGRVIEWLVRRFRIHEFNVRAILALFLPYHESPHFSKMLSILHITENSTFAPLLPFKTTTTPLSRLALVKIILLPQNSDFARFVAGILPATLQHERVVGLHRGLTAFHTSTLLEFIKKDHEARRSNVPDESTLAWYLPAASEPLRICSKIEVERSKEALVTETILSSFLILTALSHCCSLSPDALSALLKLVSACSIRVAPKHLIRTFIAICAPQDAAFAVVSSSTIVDTILKISGVESELKESLVYNGSDRLVGGILAALIPRLAANQDAFRVVDSLITYPQLPSSLTQSITTSLLGTLVSPNEDASVELPLRIRSLLVHIQQRYPDVLQTVFNETLKTDPEKKDILEQALLSLSMDLPGSSGQKLDSIVGSMSAESTVRVIALRELFEKLKTGSLEEIASIRSALLTRVQDTSASVLEALYSDPVQLLPIILEDPSAYLDNLRRALHTSTSPGRNVIKAHITFLSQHLFTALIEQDDGSKSISRLIFDIILPFALFSKPRQKTASAVWEIIEGSEISKYELLLGCSDVLKWETQATSGDALAKVNLAIAARIAESVFSSNQFADHTATFLSKLSDEDPHARLLSYLVIRSLIGRLSGERKLDVGLKAIQAMRLELTESMGDFMKGAENVSEVVDDLNLANAIFHKPSSRHTHHRLQASILVMLPNIRCPSGLAINWLNDDVPTDVRATKYAELVKSLYNLANTSIFPPVLAGHILRATLINLGEDSLKFLASVWVDSPSKANAEPAHYVALHHAAAFLEAHFATQHCIDFQTILPAVICALQHGDRRVRGAALECIGVFVKLSQMTKPIAVYAYDAIYGDSSDTIQYLDWADLSKYIQALGDTHEHILNDASYLSIFHQQHLIVSKRDSKKESGYKKRTLCYLLSHVSACGLPALKLSLLKSVSEISNAVKSRMLIPSIQSLSDDKLAARVSDRFRDIYEEYALLLASSFDTSAAEGLNESEGDSWTTYVQLLQYFFRSTSLGTVRKALAYRLQHGLFMALTLERKVDLCHLLLGLGQSDPDVWKECRDILIAVLTEELVIIHLLRSLQPNNVELERATKRAKVDSVEAVTEEKVTSLNAFADVLAASRLPGSLDLMVAILDTLTKLVHDVPAISADKVFAEQLLLSALENTANNTPGDVRIPATALRLDILVELIRVSENPQTFNQALLLMASLARLAPEAVLLNIMPIFTFMGSNVFHRDDSYSFRVVQKTIDSIVPVMISSLKISNSQHFDLYIASRAFLRIFTDAANHIPRHRRTAFFGQLVDALGPQDFLAPICMLLVDKMANRVIRQNAADARNSLTLSLTVIQRYPLELQLSALVEILREVHRSADNCLNATVNTPTFLELAPDDDRAEPSVASQRQAQSLLIFLDYAVQGLPSSLSTDHTGTHSPELLSSALDLASFKKRSEIPIIVNAAQAVVNSILRSMAAIEFVNGVQTVLQVGESNVRQGALELFGNNLSNVKDTSRTKASKVVIKIVDAIKNILLSKAEESLVVASFHALDAVTISMCPGEESALTTLVPVIVSYIRDGKSVVPALNAMSSLVVKLGPRVIPYFKDIVAVSVNVFRSPEPVSQALKTSVDILQGLLASIPKFWSKVELTQVLNAYFESSSSVARNHTPQMSALVKAVAKKAPTKVLLPLLCDMWTDVATGNDENLDDRLKAYWTALKRTIRAAPRPMVSEHLRSLFKTFLDAFGLFAERPDLRETIERDAISTFIELVVKINEASFKPLFRKLFDWAFNADSDSRKLVFCHIFSALLDYFKGLMTPYMTFLLQPFIGILEAFHKETYSADDNVLWIETIQTLSKTFVYDDGVYWRNDKLRQLLTPLVGQLSVSVRFNDNEKKTAISECLLGMAEAITDDNLLKSLNIDILMNTRSEDPRLRCQALICSEAMWKSHGGKLLGFVSETVTFVAEAAEDENDDVVRHALHLKNAIESVAGRIDV</sequence>
<dbReference type="Gene3D" id="1.25.10.10">
    <property type="entry name" value="Leucine-rich Repeat Variant"/>
    <property type="match status" value="1"/>
</dbReference>
<accession>A0AAW0GB54</accession>
<comment type="caution">
    <text evidence="10">The sequence shown here is derived from an EMBL/GenBank/DDBJ whole genome shotgun (WGS) entry which is preliminary data.</text>
</comment>
<dbReference type="InterPro" id="IPR056473">
    <property type="entry name" value="HEAT_Utp10/HEAT1"/>
</dbReference>
<dbReference type="GO" id="GO:0032040">
    <property type="term" value="C:small-subunit processome"/>
    <property type="evidence" value="ECO:0007669"/>
    <property type="project" value="TreeGrafter"/>
</dbReference>
<evidence type="ECO:0000313" key="10">
    <source>
        <dbReference type="EMBL" id="KAK7688534.1"/>
    </source>
</evidence>
<dbReference type="Proteomes" id="UP001385951">
    <property type="component" value="Unassembled WGS sequence"/>
</dbReference>
<dbReference type="InterPro" id="IPR012954">
    <property type="entry name" value="BP28_C_dom"/>
</dbReference>
<evidence type="ECO:0000256" key="2">
    <source>
        <dbReference type="ARBA" id="ARBA00010559"/>
    </source>
</evidence>
<dbReference type="InterPro" id="IPR011989">
    <property type="entry name" value="ARM-like"/>
</dbReference>
<dbReference type="PANTHER" id="PTHR13457:SF1">
    <property type="entry name" value="HEAT REPEAT-CONTAINING PROTEIN 1"/>
    <property type="match status" value="1"/>
</dbReference>
<name>A0AAW0GB54_9APHY</name>
<gene>
    <name evidence="10" type="ORF">QCA50_008072</name>
</gene>
<evidence type="ECO:0000256" key="6">
    <source>
        <dbReference type="ARBA" id="ARBA00023242"/>
    </source>
</evidence>
<dbReference type="EMBL" id="JASBNA010000010">
    <property type="protein sequence ID" value="KAK7688534.1"/>
    <property type="molecule type" value="Genomic_DNA"/>
</dbReference>
<dbReference type="GO" id="GO:0030686">
    <property type="term" value="C:90S preribosome"/>
    <property type="evidence" value="ECO:0007669"/>
    <property type="project" value="TreeGrafter"/>
</dbReference>
<dbReference type="GO" id="GO:0030515">
    <property type="term" value="F:snoRNA binding"/>
    <property type="evidence" value="ECO:0007669"/>
    <property type="project" value="TreeGrafter"/>
</dbReference>
<dbReference type="Pfam" id="PF08146">
    <property type="entry name" value="BP28CT"/>
    <property type="match status" value="1"/>
</dbReference>
<organism evidence="10 11">
    <name type="scientific">Cerrena zonata</name>
    <dbReference type="NCBI Taxonomy" id="2478898"/>
    <lineage>
        <taxon>Eukaryota</taxon>
        <taxon>Fungi</taxon>
        <taxon>Dikarya</taxon>
        <taxon>Basidiomycota</taxon>
        <taxon>Agaricomycotina</taxon>
        <taxon>Agaricomycetes</taxon>
        <taxon>Polyporales</taxon>
        <taxon>Cerrenaceae</taxon>
        <taxon>Cerrena</taxon>
    </lineage>
</organism>
<evidence type="ECO:0000256" key="1">
    <source>
        <dbReference type="ARBA" id="ARBA00004604"/>
    </source>
</evidence>
<evidence type="ECO:0000259" key="9">
    <source>
        <dbReference type="SMART" id="SM01036"/>
    </source>
</evidence>
<dbReference type="GO" id="GO:0000462">
    <property type="term" value="P:maturation of SSU-rRNA from tricistronic rRNA transcript (SSU-rRNA, 5.8S rRNA, LSU-rRNA)"/>
    <property type="evidence" value="ECO:0007669"/>
    <property type="project" value="TreeGrafter"/>
</dbReference>
<dbReference type="SUPFAM" id="SSF48371">
    <property type="entry name" value="ARM repeat"/>
    <property type="match status" value="3"/>
</dbReference>
<evidence type="ECO:0000256" key="7">
    <source>
        <dbReference type="ARBA" id="ARBA00023274"/>
    </source>
</evidence>
<dbReference type="PANTHER" id="PTHR13457">
    <property type="entry name" value="BAP28"/>
    <property type="match status" value="1"/>
</dbReference>
<dbReference type="Pfam" id="PF23243">
    <property type="entry name" value="HEAT_HEATR1"/>
    <property type="match status" value="1"/>
</dbReference>
<dbReference type="GO" id="GO:0034455">
    <property type="term" value="C:t-UTP complex"/>
    <property type="evidence" value="ECO:0007669"/>
    <property type="project" value="TreeGrafter"/>
</dbReference>
<comment type="similarity">
    <text evidence="2 8">Belongs to the HEATR1/UTP10 family.</text>
</comment>
<evidence type="ECO:0000256" key="3">
    <source>
        <dbReference type="ARBA" id="ARBA00015399"/>
    </source>
</evidence>
<comment type="function">
    <text evidence="8">Involved in nucleolar processing of pre-18S ribosomal RNA.</text>
</comment>
<protein>
    <recommendedName>
        <fullName evidence="3 8">U3 small nucleolar RNA-associated protein 10</fullName>
    </recommendedName>
</protein>
<keyword evidence="4 8" id="KW-0690">Ribosome biogenesis</keyword>
<keyword evidence="5 8" id="KW-0698">rRNA processing</keyword>
<comment type="subunit">
    <text evidence="8">Component of the ribosomal small subunit (SSU) processome.</text>
</comment>
<evidence type="ECO:0000256" key="5">
    <source>
        <dbReference type="ARBA" id="ARBA00022552"/>
    </source>
</evidence>
<proteinExistence type="inferred from homology"/>
<evidence type="ECO:0000313" key="11">
    <source>
        <dbReference type="Proteomes" id="UP001385951"/>
    </source>
</evidence>
<evidence type="ECO:0000256" key="4">
    <source>
        <dbReference type="ARBA" id="ARBA00022517"/>
    </source>
</evidence>
<comment type="subcellular location">
    <subcellularLocation>
        <location evidence="1 8">Nucleus</location>
        <location evidence="1 8">Nucleolus</location>
    </subcellularLocation>
</comment>
<dbReference type="GO" id="GO:0045943">
    <property type="term" value="P:positive regulation of transcription by RNA polymerase I"/>
    <property type="evidence" value="ECO:0007669"/>
    <property type="project" value="TreeGrafter"/>
</dbReference>
<keyword evidence="7 8" id="KW-0687">Ribonucleoprotein</keyword>
<feature type="domain" description="BP28 C-terminal" evidence="9">
    <location>
        <begin position="1792"/>
        <end position="1930"/>
    </location>
</feature>
<dbReference type="InterPro" id="IPR040191">
    <property type="entry name" value="UTP10"/>
</dbReference>
<keyword evidence="11" id="KW-1185">Reference proteome</keyword>
<reference evidence="10 11" key="1">
    <citation type="submission" date="2022-09" db="EMBL/GenBank/DDBJ databases">
        <authorList>
            <person name="Palmer J.M."/>
        </authorList>
    </citation>
    <scope>NUCLEOTIDE SEQUENCE [LARGE SCALE GENOMIC DNA]</scope>
    <source>
        <strain evidence="10 11">DSM 7382</strain>
    </source>
</reference>
<keyword evidence="6 8" id="KW-0539">Nucleus</keyword>
<dbReference type="SMART" id="SM01036">
    <property type="entry name" value="BP28CT"/>
    <property type="match status" value="1"/>
</dbReference>
<dbReference type="InterPro" id="IPR016024">
    <property type="entry name" value="ARM-type_fold"/>
</dbReference>